<dbReference type="GeneID" id="17253188"/>
<feature type="region of interest" description="Disordered" evidence="1">
    <location>
        <begin position="1"/>
        <end position="20"/>
    </location>
</feature>
<feature type="compositionally biased region" description="Polar residues" evidence="1">
    <location>
        <begin position="102"/>
        <end position="115"/>
    </location>
</feature>
<organism evidence="2 3">
    <name type="scientific">Emiliania huxleyi (strain CCMP1516)</name>
    <dbReference type="NCBI Taxonomy" id="280463"/>
    <lineage>
        <taxon>Eukaryota</taxon>
        <taxon>Haptista</taxon>
        <taxon>Haptophyta</taxon>
        <taxon>Prymnesiophyceae</taxon>
        <taxon>Isochrysidales</taxon>
        <taxon>Noelaerhabdaceae</taxon>
        <taxon>Emiliania</taxon>
    </lineage>
</organism>
<accession>A0A0D3I7T6</accession>
<evidence type="ECO:0000313" key="3">
    <source>
        <dbReference type="Proteomes" id="UP000013827"/>
    </source>
</evidence>
<sequence>MGCSENRRETEGPTSEGDGVYSEIWELSQSQCEARCVVDGGCVAYEHSTFPRGGARGGAYTRCELHTVPVTHTVPASFPVVCRVLQPAPANPPSRGRGSKRPGSQTRQRGAESSSLPLPAARYAFSSFVTPTPRLAAAFLVDYLGATLLEDPRTFQTRAAAHGRLVAAVRFRPGSTSQATQALRADTRHLNEGPHDVYFVRSDEPPASEGSLLTAERLADEMSKVHRFGVQETWDWWQDWHLALWTENLDAVLVRLLRDGVPFVTRGTSAYVEIPRGITFQLQGLNMSLAATEPFNFCRATTPTSRLPTPPPGAWRSAVRPDAPLPPIPHLQAKHLALPTDTPEAALQHLQRFIGGEGLGDVLAFLQPRSHRFSNGECAMLKWQRLADFDLHFVHQFSKTDQPSGGSTASVRDVQRRLVAGHAKHAGEDVGQVALADPALSTFFGNGLGLRVSSLEPFRARLDAARAPYYVHSGDSSQTRRSLYVPLATGFIVELQEEK</sequence>
<dbReference type="PaxDb" id="2903-EOD07321"/>
<dbReference type="RefSeq" id="XP_005759750.1">
    <property type="nucleotide sequence ID" value="XM_005759693.1"/>
</dbReference>
<dbReference type="SUPFAM" id="SSF54593">
    <property type="entry name" value="Glyoxalase/Bleomycin resistance protein/Dihydroxybiphenyl dioxygenase"/>
    <property type="match status" value="1"/>
</dbReference>
<feature type="region of interest" description="Disordered" evidence="1">
    <location>
        <begin position="88"/>
        <end position="115"/>
    </location>
</feature>
<dbReference type="OMA" id="WQDWHLA"/>
<evidence type="ECO:0000256" key="1">
    <source>
        <dbReference type="SAM" id="MobiDB-lite"/>
    </source>
</evidence>
<dbReference type="InterPro" id="IPR029068">
    <property type="entry name" value="Glyas_Bleomycin-R_OHBP_Dase"/>
</dbReference>
<dbReference type="Gene3D" id="3.10.180.10">
    <property type="entry name" value="2,3-Dihydroxybiphenyl 1,2-Dioxygenase, domain 1"/>
    <property type="match status" value="1"/>
</dbReference>
<dbReference type="eggNOG" id="ENOG502SVR0">
    <property type="taxonomic scope" value="Eukaryota"/>
</dbReference>
<dbReference type="AlphaFoldDB" id="A0A0D3I7T6"/>
<reference evidence="2" key="2">
    <citation type="submission" date="2024-10" db="UniProtKB">
        <authorList>
            <consortium name="EnsemblProtists"/>
        </authorList>
    </citation>
    <scope>IDENTIFICATION</scope>
</reference>
<feature type="compositionally biased region" description="Basic and acidic residues" evidence="1">
    <location>
        <begin position="1"/>
        <end position="11"/>
    </location>
</feature>
<dbReference type="EnsemblProtists" id="EOD07321">
    <property type="protein sequence ID" value="EOD07321"/>
    <property type="gene ID" value="EMIHUDRAFT_198760"/>
</dbReference>
<dbReference type="HOGENOM" id="CLU_558304_0_0_1"/>
<dbReference type="Proteomes" id="UP000013827">
    <property type="component" value="Unassembled WGS sequence"/>
</dbReference>
<name>A0A0D3I7T6_EMIH1</name>
<evidence type="ECO:0008006" key="4">
    <source>
        <dbReference type="Google" id="ProtNLM"/>
    </source>
</evidence>
<reference evidence="3" key="1">
    <citation type="journal article" date="2013" name="Nature">
        <title>Pan genome of the phytoplankton Emiliania underpins its global distribution.</title>
        <authorList>
            <person name="Read B.A."/>
            <person name="Kegel J."/>
            <person name="Klute M.J."/>
            <person name="Kuo A."/>
            <person name="Lefebvre S.C."/>
            <person name="Maumus F."/>
            <person name="Mayer C."/>
            <person name="Miller J."/>
            <person name="Monier A."/>
            <person name="Salamov A."/>
            <person name="Young J."/>
            <person name="Aguilar M."/>
            <person name="Claverie J.M."/>
            <person name="Frickenhaus S."/>
            <person name="Gonzalez K."/>
            <person name="Herman E.K."/>
            <person name="Lin Y.C."/>
            <person name="Napier J."/>
            <person name="Ogata H."/>
            <person name="Sarno A.F."/>
            <person name="Shmutz J."/>
            <person name="Schroeder D."/>
            <person name="de Vargas C."/>
            <person name="Verret F."/>
            <person name="von Dassow P."/>
            <person name="Valentin K."/>
            <person name="Van de Peer Y."/>
            <person name="Wheeler G."/>
            <person name="Dacks J.B."/>
            <person name="Delwiche C.F."/>
            <person name="Dyhrman S.T."/>
            <person name="Glockner G."/>
            <person name="John U."/>
            <person name="Richards T."/>
            <person name="Worden A.Z."/>
            <person name="Zhang X."/>
            <person name="Grigoriev I.V."/>
            <person name="Allen A.E."/>
            <person name="Bidle K."/>
            <person name="Borodovsky M."/>
            <person name="Bowler C."/>
            <person name="Brownlee C."/>
            <person name="Cock J.M."/>
            <person name="Elias M."/>
            <person name="Gladyshev V.N."/>
            <person name="Groth M."/>
            <person name="Guda C."/>
            <person name="Hadaegh A."/>
            <person name="Iglesias-Rodriguez M.D."/>
            <person name="Jenkins J."/>
            <person name="Jones B.M."/>
            <person name="Lawson T."/>
            <person name="Leese F."/>
            <person name="Lindquist E."/>
            <person name="Lobanov A."/>
            <person name="Lomsadze A."/>
            <person name="Malik S.B."/>
            <person name="Marsh M.E."/>
            <person name="Mackinder L."/>
            <person name="Mock T."/>
            <person name="Mueller-Roeber B."/>
            <person name="Pagarete A."/>
            <person name="Parker M."/>
            <person name="Probert I."/>
            <person name="Quesneville H."/>
            <person name="Raines C."/>
            <person name="Rensing S.A."/>
            <person name="Riano-Pachon D.M."/>
            <person name="Richier S."/>
            <person name="Rokitta S."/>
            <person name="Shiraiwa Y."/>
            <person name="Soanes D.M."/>
            <person name="van der Giezen M."/>
            <person name="Wahlund T.M."/>
            <person name="Williams B."/>
            <person name="Wilson W."/>
            <person name="Wolfe G."/>
            <person name="Wurch L.L."/>
        </authorList>
    </citation>
    <scope>NUCLEOTIDE SEQUENCE</scope>
</reference>
<keyword evidence="3" id="KW-1185">Reference proteome</keyword>
<proteinExistence type="predicted"/>
<protein>
    <recommendedName>
        <fullName evidence="4">Apple domain-containing protein</fullName>
    </recommendedName>
</protein>
<dbReference type="KEGG" id="ehx:EMIHUDRAFT_198760"/>
<evidence type="ECO:0000313" key="2">
    <source>
        <dbReference type="EnsemblProtists" id="EOD07321"/>
    </source>
</evidence>